<proteinExistence type="predicted"/>
<protein>
    <submittedName>
        <fullName evidence="2">Uncharacterized protein</fullName>
    </submittedName>
</protein>
<accession>K3W696</accession>
<dbReference type="InParanoid" id="K3W696"/>
<evidence type="ECO:0000256" key="1">
    <source>
        <dbReference type="SAM" id="SignalP"/>
    </source>
</evidence>
<keyword evidence="3" id="KW-1185">Reference proteome</keyword>
<sequence>MKTFALSSAVLLLLAAAALPTHTLASDVTVHVHKSADDSDVKNVEVPAHHGHHHKFQFKETPWEDDKNEKNAKCADFCLLAGFWQHQLGRNCVSRPTDLCMNYKLASIGLEAVIAVAECNCDAVTAASDPTAAPAAANTTAPSHR</sequence>
<evidence type="ECO:0000313" key="2">
    <source>
        <dbReference type="EnsemblProtists" id="PYU1_T000487"/>
    </source>
</evidence>
<organism evidence="2 3">
    <name type="scientific">Globisporangium ultimum (strain ATCC 200006 / CBS 805.95 / DAOM BR144)</name>
    <name type="common">Pythium ultimum</name>
    <dbReference type="NCBI Taxonomy" id="431595"/>
    <lineage>
        <taxon>Eukaryota</taxon>
        <taxon>Sar</taxon>
        <taxon>Stramenopiles</taxon>
        <taxon>Oomycota</taxon>
        <taxon>Peronosporomycetes</taxon>
        <taxon>Pythiales</taxon>
        <taxon>Pythiaceae</taxon>
        <taxon>Globisporangium</taxon>
    </lineage>
</organism>
<dbReference type="eggNOG" id="ENOG502RF6N">
    <property type="taxonomic scope" value="Eukaryota"/>
</dbReference>
<dbReference type="AlphaFoldDB" id="K3W696"/>
<feature type="chain" id="PRO_5003867412" evidence="1">
    <location>
        <begin position="26"/>
        <end position="145"/>
    </location>
</feature>
<name>K3W696_GLOUD</name>
<reference evidence="2" key="3">
    <citation type="submission" date="2015-02" db="UniProtKB">
        <authorList>
            <consortium name="EnsemblProtists"/>
        </authorList>
    </citation>
    <scope>IDENTIFICATION</scope>
    <source>
        <strain evidence="2">DAOM BR144</strain>
    </source>
</reference>
<dbReference type="EnsemblProtists" id="PYU1_T000487">
    <property type="protein sequence ID" value="PYU1_T000487"/>
    <property type="gene ID" value="PYU1_G000487"/>
</dbReference>
<dbReference type="EMBL" id="GL376636">
    <property type="status" value="NOT_ANNOTATED_CDS"/>
    <property type="molecule type" value="Genomic_DNA"/>
</dbReference>
<evidence type="ECO:0000313" key="3">
    <source>
        <dbReference type="Proteomes" id="UP000019132"/>
    </source>
</evidence>
<dbReference type="Proteomes" id="UP000019132">
    <property type="component" value="Unassembled WGS sequence"/>
</dbReference>
<keyword evidence="1" id="KW-0732">Signal</keyword>
<reference evidence="3" key="1">
    <citation type="journal article" date="2010" name="Genome Biol.">
        <title>Genome sequence of the necrotrophic plant pathogen Pythium ultimum reveals original pathogenicity mechanisms and effector repertoire.</title>
        <authorList>
            <person name="Levesque C.A."/>
            <person name="Brouwer H."/>
            <person name="Cano L."/>
            <person name="Hamilton J.P."/>
            <person name="Holt C."/>
            <person name="Huitema E."/>
            <person name="Raffaele S."/>
            <person name="Robideau G.P."/>
            <person name="Thines M."/>
            <person name="Win J."/>
            <person name="Zerillo M.M."/>
            <person name="Beakes G.W."/>
            <person name="Boore J.L."/>
            <person name="Busam D."/>
            <person name="Dumas B."/>
            <person name="Ferriera S."/>
            <person name="Fuerstenberg S.I."/>
            <person name="Gachon C.M."/>
            <person name="Gaulin E."/>
            <person name="Govers F."/>
            <person name="Grenville-Briggs L."/>
            <person name="Horner N."/>
            <person name="Hostetler J."/>
            <person name="Jiang R.H."/>
            <person name="Johnson J."/>
            <person name="Krajaejun T."/>
            <person name="Lin H."/>
            <person name="Meijer H.J."/>
            <person name="Moore B."/>
            <person name="Morris P."/>
            <person name="Phuntmart V."/>
            <person name="Puiu D."/>
            <person name="Shetty J."/>
            <person name="Stajich J.E."/>
            <person name="Tripathy S."/>
            <person name="Wawra S."/>
            <person name="van West P."/>
            <person name="Whitty B.R."/>
            <person name="Coutinho P.M."/>
            <person name="Henrissat B."/>
            <person name="Martin F."/>
            <person name="Thomas P.D."/>
            <person name="Tyler B.M."/>
            <person name="De Vries R.P."/>
            <person name="Kamoun S."/>
            <person name="Yandell M."/>
            <person name="Tisserat N."/>
            <person name="Buell C.R."/>
        </authorList>
    </citation>
    <scope>NUCLEOTIDE SEQUENCE</scope>
    <source>
        <strain evidence="3">DAOM:BR144</strain>
    </source>
</reference>
<reference evidence="3" key="2">
    <citation type="submission" date="2010-04" db="EMBL/GenBank/DDBJ databases">
        <authorList>
            <person name="Buell R."/>
            <person name="Hamilton J."/>
            <person name="Hostetler J."/>
        </authorList>
    </citation>
    <scope>NUCLEOTIDE SEQUENCE [LARGE SCALE GENOMIC DNA]</scope>
    <source>
        <strain evidence="3">DAOM:BR144</strain>
    </source>
</reference>
<dbReference type="HOGENOM" id="CLU_1942268_0_0_1"/>
<feature type="signal peptide" evidence="1">
    <location>
        <begin position="1"/>
        <end position="25"/>
    </location>
</feature>
<dbReference type="VEuPathDB" id="FungiDB:PYU1_G000487"/>